<evidence type="ECO:0000256" key="13">
    <source>
        <dbReference type="ARBA" id="ARBA00048649"/>
    </source>
</evidence>
<feature type="binding site" evidence="15">
    <location>
        <begin position="214"/>
        <end position="217"/>
    </location>
    <ligand>
        <name>FAD</name>
        <dbReference type="ChEBI" id="CHEBI:57692"/>
    </ligand>
</feature>
<evidence type="ECO:0000256" key="9">
    <source>
        <dbReference type="ARBA" id="ARBA00022857"/>
    </source>
</evidence>
<feature type="domain" description="FAD-binding FR-type" evidence="17">
    <location>
        <begin position="160"/>
        <end position="270"/>
    </location>
</feature>
<evidence type="ECO:0000313" key="19">
    <source>
        <dbReference type="Proteomes" id="UP000241964"/>
    </source>
</evidence>
<dbReference type="InterPro" id="IPR023950">
    <property type="entry name" value="Hmp"/>
</dbReference>
<keyword evidence="18" id="KW-0223">Dioxygenase</keyword>
<dbReference type="Pfam" id="PF00042">
    <property type="entry name" value="Globin"/>
    <property type="match status" value="1"/>
</dbReference>
<dbReference type="GO" id="GO:0046210">
    <property type="term" value="P:nitric oxide catabolic process"/>
    <property type="evidence" value="ECO:0007669"/>
    <property type="project" value="TreeGrafter"/>
</dbReference>
<dbReference type="InterPro" id="IPR001709">
    <property type="entry name" value="Flavoprot_Pyr_Nucl_cyt_Rdtase"/>
</dbReference>
<dbReference type="InterPro" id="IPR039261">
    <property type="entry name" value="FNR_nucleotide-bd"/>
</dbReference>
<dbReference type="PANTHER" id="PTHR43396:SF3">
    <property type="entry name" value="FLAVOHEMOPROTEIN"/>
    <property type="match status" value="1"/>
</dbReference>
<dbReference type="AlphaFoldDB" id="A0A2P8G2F4"/>
<dbReference type="PROSITE" id="PS01033">
    <property type="entry name" value="GLOBIN"/>
    <property type="match status" value="1"/>
</dbReference>
<dbReference type="SUPFAM" id="SSF52343">
    <property type="entry name" value="Ferredoxin reductase-like, C-terminal NADP-linked domain"/>
    <property type="match status" value="1"/>
</dbReference>
<evidence type="ECO:0000256" key="10">
    <source>
        <dbReference type="ARBA" id="ARBA00023002"/>
    </source>
</evidence>
<dbReference type="GO" id="GO:0020037">
    <property type="term" value="F:heme binding"/>
    <property type="evidence" value="ECO:0007669"/>
    <property type="project" value="InterPro"/>
</dbReference>
<dbReference type="Pfam" id="PF00970">
    <property type="entry name" value="FAD_binding_6"/>
    <property type="match status" value="1"/>
</dbReference>
<evidence type="ECO:0000256" key="4">
    <source>
        <dbReference type="ARBA" id="ARBA00022617"/>
    </source>
</evidence>
<comment type="similarity">
    <text evidence="2 15">Belongs to the globin family. Two-domain flavohemoproteins subfamily.</text>
</comment>
<keyword evidence="3 15" id="KW-0813">Transport</keyword>
<accession>A0A2P8G2F4</accession>
<keyword evidence="12 15" id="KW-0520">NAD</keyword>
<sequence length="409" mass="45848">MSFILNFKFMSPLQKELVKATVPILKEHGVLLTTHFYNRMFTHNPELKHLFNMGNQQNKRQQTALAMAVLAYAEHIEDPSVLLPVVDTIGHKHASLHIRPEHYAIVGRHLIASIAEVLGEAATPELLDAWTVAYNQLAALMSGHEQKLYDEKVSLPGGWSGWRPFVVRKKVKESDEITSFYLHPVDGGAVADFKPGQYISIRLFLPEINLQQPRQYSLSSAPNGEYYRISVKREAGSRHPDGMISNRLHDFVEPGDIVDLSAPSGNFTLQAEDGTPQVFISGGVGQTPLISMLETLVRTDATAPITWVHGCRNEQVHAFKADLHAISEAVANVEKHFFYDSAEKLAANEYLGWVSLDQLPAEALRPDAKYYICGPGPFIRQHYRYLIDRGIEQSNIHFEEFGPLSLSVN</sequence>
<dbReference type="CDD" id="cd06184">
    <property type="entry name" value="flavohem_like_fad_nad_binding"/>
    <property type="match status" value="1"/>
</dbReference>
<dbReference type="GO" id="GO:0019825">
    <property type="term" value="F:oxygen binding"/>
    <property type="evidence" value="ECO:0007669"/>
    <property type="project" value="InterPro"/>
</dbReference>
<evidence type="ECO:0000256" key="11">
    <source>
        <dbReference type="ARBA" id="ARBA00023004"/>
    </source>
</evidence>
<dbReference type="InterPro" id="IPR009050">
    <property type="entry name" value="Globin-like_sf"/>
</dbReference>
<protein>
    <recommendedName>
        <fullName evidence="15">Flavohemoprotein</fullName>
    </recommendedName>
    <alternativeName>
        <fullName evidence="15">Flavohemoglobin</fullName>
    </alternativeName>
    <alternativeName>
        <fullName evidence="15">Hemoglobin-like protein</fullName>
    </alternativeName>
    <alternativeName>
        <fullName evidence="15">Nitric oxide dioxygenase</fullName>
        <shortName evidence="15">NO oxygenase</shortName>
        <shortName evidence="15">NOD</shortName>
        <ecNumber evidence="15">1.14.12.17</ecNumber>
    </alternativeName>
</protein>
<comment type="caution">
    <text evidence="18">The sequence shown here is derived from an EMBL/GenBank/DDBJ whole genome shotgun (WGS) entry which is preliminary data.</text>
</comment>
<feature type="binding site" evidence="15">
    <location>
        <position position="198"/>
    </location>
    <ligand>
        <name>FAD</name>
        <dbReference type="ChEBI" id="CHEBI:57692"/>
    </ligand>
</feature>
<dbReference type="NCBIfam" id="NF009805">
    <property type="entry name" value="PRK13289.1"/>
    <property type="match status" value="1"/>
</dbReference>
<dbReference type="Gene3D" id="1.10.490.10">
    <property type="entry name" value="Globins"/>
    <property type="match status" value="1"/>
</dbReference>
<dbReference type="GO" id="GO:0046872">
    <property type="term" value="F:metal ion binding"/>
    <property type="evidence" value="ECO:0007669"/>
    <property type="project" value="UniProtKB-KW"/>
</dbReference>
<feature type="binding site" description="proximal binding residue" evidence="15">
    <location>
        <position position="93"/>
    </location>
    <ligand>
        <name>heme b</name>
        <dbReference type="ChEBI" id="CHEBI:60344"/>
    </ligand>
    <ligandPart>
        <name>Fe</name>
        <dbReference type="ChEBI" id="CHEBI:18248"/>
    </ligandPart>
</feature>
<dbReference type="PRINTS" id="PR00410">
    <property type="entry name" value="PHEHYDRXLASE"/>
</dbReference>
<dbReference type="EMBL" id="PYAS01000007">
    <property type="protein sequence ID" value="PSL28055.1"/>
    <property type="molecule type" value="Genomic_DNA"/>
</dbReference>
<evidence type="ECO:0000313" key="18">
    <source>
        <dbReference type="EMBL" id="PSL28055.1"/>
    </source>
</evidence>
<evidence type="ECO:0000256" key="1">
    <source>
        <dbReference type="ARBA" id="ARBA00006401"/>
    </source>
</evidence>
<dbReference type="InterPro" id="IPR008333">
    <property type="entry name" value="Cbr1-like_FAD-bd_dom"/>
</dbReference>
<dbReference type="PRINTS" id="PR00371">
    <property type="entry name" value="FPNCR"/>
</dbReference>
<feature type="region of interest" description="Reductase" evidence="15">
    <location>
        <begin position="157"/>
        <end position="409"/>
    </location>
</feature>
<dbReference type="Gene3D" id="2.40.30.10">
    <property type="entry name" value="Translation factors"/>
    <property type="match status" value="1"/>
</dbReference>
<evidence type="ECO:0000256" key="15">
    <source>
        <dbReference type="HAMAP-Rule" id="MF_01252"/>
    </source>
</evidence>
<proteinExistence type="inferred from homology"/>
<dbReference type="SUPFAM" id="SSF46458">
    <property type="entry name" value="Globin-like"/>
    <property type="match status" value="1"/>
</dbReference>
<dbReference type="InterPro" id="IPR017938">
    <property type="entry name" value="Riboflavin_synthase-like_b-brl"/>
</dbReference>
<evidence type="ECO:0000259" key="16">
    <source>
        <dbReference type="PROSITE" id="PS01033"/>
    </source>
</evidence>
<evidence type="ECO:0000256" key="12">
    <source>
        <dbReference type="ARBA" id="ARBA00023027"/>
    </source>
</evidence>
<dbReference type="FunFam" id="1.10.490.10:FF:000003">
    <property type="entry name" value="Flavohemoprotein"/>
    <property type="match status" value="1"/>
</dbReference>
<keyword evidence="8 15" id="KW-0274">FAD</keyword>
<evidence type="ECO:0000259" key="17">
    <source>
        <dbReference type="PROSITE" id="PS51384"/>
    </source>
</evidence>
<dbReference type="CDD" id="cd14779">
    <property type="entry name" value="FHP_Ae-globin-like"/>
    <property type="match status" value="1"/>
</dbReference>
<feature type="domain" description="Globin" evidence="16">
    <location>
        <begin position="9"/>
        <end position="146"/>
    </location>
</feature>
<evidence type="ECO:0000256" key="8">
    <source>
        <dbReference type="ARBA" id="ARBA00022827"/>
    </source>
</evidence>
<dbReference type="InterPro" id="IPR000971">
    <property type="entry name" value="Globin"/>
</dbReference>
<keyword evidence="5 15" id="KW-0561">Oxygen transport</keyword>
<dbReference type="GO" id="GO:0008941">
    <property type="term" value="F:nitric oxide dioxygenase NAD(P)H activity"/>
    <property type="evidence" value="ECO:0007669"/>
    <property type="project" value="UniProtKB-UniRule"/>
</dbReference>
<keyword evidence="6 15" id="KW-0285">Flavoprotein</keyword>
<evidence type="ECO:0000256" key="6">
    <source>
        <dbReference type="ARBA" id="ARBA00022630"/>
    </source>
</evidence>
<dbReference type="InterPro" id="IPR012292">
    <property type="entry name" value="Globin/Proto"/>
</dbReference>
<keyword evidence="11 15" id="KW-0408">Iron</keyword>
<comment type="caution">
    <text evidence="15">Lacks conserved residue(s) required for the propagation of feature annotation.</text>
</comment>
<comment type="cofactor">
    <cofactor evidence="15">
        <name>heme b</name>
        <dbReference type="ChEBI" id="CHEBI:60344"/>
    </cofactor>
    <text evidence="15">Binds 1 heme b (iron(II)-protoporphyrin IX) group per subunit.</text>
</comment>
<keyword evidence="19" id="KW-1185">Reference proteome</keyword>
<comment type="domain">
    <text evidence="15">Consists of two distinct domains; an N-terminal heme-containing oxygen-binding domain and a C-terminal reductase domain with binding sites for FAD and NAD(P)H.</text>
</comment>
<comment type="similarity">
    <text evidence="1 15">In the C-terminal section; belongs to the flavoprotein pyridine nucleotide cytochrome reductase family.</text>
</comment>
<dbReference type="GO" id="GO:0071500">
    <property type="term" value="P:cellular response to nitrosative stress"/>
    <property type="evidence" value="ECO:0007669"/>
    <property type="project" value="TreeGrafter"/>
</dbReference>
<evidence type="ECO:0000256" key="3">
    <source>
        <dbReference type="ARBA" id="ARBA00022448"/>
    </source>
</evidence>
<feature type="active site" description="Charge relay system" evidence="15">
    <location>
        <position position="145"/>
    </location>
</feature>
<feature type="active site" description="Charge relay system" evidence="15">
    <location>
        <position position="103"/>
    </location>
</feature>
<keyword evidence="7 15" id="KW-0479">Metal-binding</keyword>
<dbReference type="PANTHER" id="PTHR43396">
    <property type="entry name" value="FLAVOHEMOPROTEIN"/>
    <property type="match status" value="1"/>
</dbReference>
<feature type="site" description="Involved in heme-bound ligand stabilization and O-O bond activation" evidence="15">
    <location>
        <position position="37"/>
    </location>
</feature>
<evidence type="ECO:0000256" key="14">
    <source>
        <dbReference type="ARBA" id="ARBA00049433"/>
    </source>
</evidence>
<comment type="cofactor">
    <cofactor evidence="15">
        <name>FAD</name>
        <dbReference type="ChEBI" id="CHEBI:57692"/>
    </cofactor>
    <text evidence="15">Binds 1 FAD per subunit.</text>
</comment>
<dbReference type="GO" id="GO:0005344">
    <property type="term" value="F:oxygen carrier activity"/>
    <property type="evidence" value="ECO:0007669"/>
    <property type="project" value="UniProtKB-UniRule"/>
</dbReference>
<evidence type="ECO:0000256" key="2">
    <source>
        <dbReference type="ARBA" id="ARBA00008414"/>
    </source>
</evidence>
<dbReference type="Proteomes" id="UP000241964">
    <property type="component" value="Unassembled WGS sequence"/>
</dbReference>
<feature type="binding site" evidence="15">
    <location>
        <begin position="283"/>
        <end position="288"/>
    </location>
    <ligand>
        <name>NADP(+)</name>
        <dbReference type="ChEBI" id="CHEBI:58349"/>
    </ligand>
</feature>
<evidence type="ECO:0000256" key="5">
    <source>
        <dbReference type="ARBA" id="ARBA00022621"/>
    </source>
</evidence>
<keyword evidence="10 15" id="KW-0560">Oxidoreductase</keyword>
<reference evidence="18 19" key="1">
    <citation type="submission" date="2018-03" db="EMBL/GenBank/DDBJ databases">
        <title>Genomic Encyclopedia of Archaeal and Bacterial Type Strains, Phase II (KMG-II): from individual species to whole genera.</title>
        <authorList>
            <person name="Goeker M."/>
        </authorList>
    </citation>
    <scope>NUCLEOTIDE SEQUENCE [LARGE SCALE GENOMIC DNA]</scope>
    <source>
        <strain evidence="18 19">DSM 29057</strain>
    </source>
</reference>
<dbReference type="Pfam" id="PF00175">
    <property type="entry name" value="NAD_binding_1"/>
    <property type="match status" value="1"/>
</dbReference>
<feature type="site" description="Influences the redox potential of the prosthetic heme and FAD groups" evidence="15">
    <location>
        <position position="399"/>
    </location>
</feature>
<feature type="site" description="Influences the redox potential of the prosthetic heme and FAD groups" evidence="15">
    <location>
        <position position="92"/>
    </location>
</feature>
<dbReference type="InterPro" id="IPR001433">
    <property type="entry name" value="OxRdtase_FAD/NAD-bd"/>
</dbReference>
<dbReference type="SUPFAM" id="SSF63380">
    <property type="entry name" value="Riboflavin synthase domain-like"/>
    <property type="match status" value="1"/>
</dbReference>
<name>A0A2P8G2F4_9BACT</name>
<comment type="catalytic activity">
    <reaction evidence="14 15">
        <text>2 nitric oxide + NADPH + 2 O2 = 2 nitrate + NADP(+) + H(+)</text>
        <dbReference type="Rhea" id="RHEA:19465"/>
        <dbReference type="ChEBI" id="CHEBI:15378"/>
        <dbReference type="ChEBI" id="CHEBI:15379"/>
        <dbReference type="ChEBI" id="CHEBI:16480"/>
        <dbReference type="ChEBI" id="CHEBI:17632"/>
        <dbReference type="ChEBI" id="CHEBI:57783"/>
        <dbReference type="ChEBI" id="CHEBI:58349"/>
        <dbReference type="EC" id="1.14.12.17"/>
    </reaction>
</comment>
<dbReference type="HAMAP" id="MF_01252">
    <property type="entry name" value="Hmp"/>
    <property type="match status" value="1"/>
</dbReference>
<gene>
    <name evidence="15" type="primary">hmp</name>
    <name evidence="18" type="ORF">CLV60_107320</name>
</gene>
<evidence type="ECO:0000256" key="7">
    <source>
        <dbReference type="ARBA" id="ARBA00022723"/>
    </source>
</evidence>
<organism evidence="18 19">
    <name type="scientific">Dyadobacter jiangsuensis</name>
    <dbReference type="NCBI Taxonomy" id="1591085"/>
    <lineage>
        <taxon>Bacteria</taxon>
        <taxon>Pseudomonadati</taxon>
        <taxon>Bacteroidota</taxon>
        <taxon>Cytophagia</taxon>
        <taxon>Cytophagales</taxon>
        <taxon>Spirosomataceae</taxon>
        <taxon>Dyadobacter</taxon>
    </lineage>
</organism>
<keyword evidence="4 15" id="KW-0349">Heme</keyword>
<dbReference type="Gene3D" id="3.40.50.80">
    <property type="entry name" value="Nucleotide-binding domain of ferredoxin-NADP reductase (FNR) module"/>
    <property type="match status" value="1"/>
</dbReference>
<dbReference type="InterPro" id="IPR017927">
    <property type="entry name" value="FAD-bd_FR_type"/>
</dbReference>
<comment type="catalytic activity">
    <reaction evidence="13 15">
        <text>2 nitric oxide + NADH + 2 O2 = 2 nitrate + NAD(+) + H(+)</text>
        <dbReference type="Rhea" id="RHEA:19469"/>
        <dbReference type="ChEBI" id="CHEBI:15378"/>
        <dbReference type="ChEBI" id="CHEBI:15379"/>
        <dbReference type="ChEBI" id="CHEBI:16480"/>
        <dbReference type="ChEBI" id="CHEBI:17632"/>
        <dbReference type="ChEBI" id="CHEBI:57540"/>
        <dbReference type="ChEBI" id="CHEBI:57945"/>
        <dbReference type="EC" id="1.14.12.17"/>
    </reaction>
</comment>
<keyword evidence="9 15" id="KW-0521">NADP</keyword>
<dbReference type="PROSITE" id="PS51384">
    <property type="entry name" value="FAD_FR"/>
    <property type="match status" value="1"/>
</dbReference>
<dbReference type="GO" id="GO:0071949">
    <property type="term" value="F:FAD binding"/>
    <property type="evidence" value="ECO:0007669"/>
    <property type="project" value="InterPro"/>
</dbReference>
<dbReference type="FunFam" id="2.40.30.10:FF:000034">
    <property type="entry name" value="Flavohemoprotein"/>
    <property type="match status" value="1"/>
</dbReference>
<dbReference type="EC" id="1.14.12.17" evidence="15"/>